<gene>
    <name evidence="2" type="ORF">A2786_00045</name>
</gene>
<feature type="transmembrane region" description="Helical" evidence="1">
    <location>
        <begin position="77"/>
        <end position="95"/>
    </location>
</feature>
<keyword evidence="1" id="KW-1133">Transmembrane helix</keyword>
<dbReference type="Proteomes" id="UP000179233">
    <property type="component" value="Unassembled WGS sequence"/>
</dbReference>
<dbReference type="EMBL" id="MHCJ01000008">
    <property type="protein sequence ID" value="OGY17621.1"/>
    <property type="molecule type" value="Genomic_DNA"/>
</dbReference>
<feature type="transmembrane region" description="Helical" evidence="1">
    <location>
        <begin position="42"/>
        <end position="65"/>
    </location>
</feature>
<evidence type="ECO:0000313" key="2">
    <source>
        <dbReference type="EMBL" id="OGY17621.1"/>
    </source>
</evidence>
<keyword evidence="1" id="KW-0472">Membrane</keyword>
<comment type="caution">
    <text evidence="2">The sequence shown here is derived from an EMBL/GenBank/DDBJ whole genome shotgun (WGS) entry which is preliminary data.</text>
</comment>
<protein>
    <submittedName>
        <fullName evidence="2">Uncharacterized protein</fullName>
    </submittedName>
</protein>
<evidence type="ECO:0000313" key="3">
    <source>
        <dbReference type="Proteomes" id="UP000179233"/>
    </source>
</evidence>
<accession>A0A1G1VQE2</accession>
<sequence length="114" mass="12068">MAEFPTNISEYFSLGGSRTAQNAFESQGITIFSIISVIIKNLYVLVGIILLIMIFVGGLGMILNAGNPEAAKSSNKTMTSAVMGFAILIAAYWLVKIVQIIFGIEILNPAGGAP</sequence>
<organism evidence="2 3">
    <name type="scientific">Candidatus Chisholmbacteria bacterium RIFCSPHIGHO2_01_FULL_52_32</name>
    <dbReference type="NCBI Taxonomy" id="1797591"/>
    <lineage>
        <taxon>Bacteria</taxon>
        <taxon>Candidatus Chisholmiibacteriota</taxon>
    </lineage>
</organism>
<evidence type="ECO:0000256" key="1">
    <source>
        <dbReference type="SAM" id="Phobius"/>
    </source>
</evidence>
<proteinExistence type="predicted"/>
<name>A0A1G1VQE2_9BACT</name>
<keyword evidence="1" id="KW-0812">Transmembrane</keyword>
<reference evidence="2 3" key="1">
    <citation type="journal article" date="2016" name="Nat. Commun.">
        <title>Thousands of microbial genomes shed light on interconnected biogeochemical processes in an aquifer system.</title>
        <authorList>
            <person name="Anantharaman K."/>
            <person name="Brown C.T."/>
            <person name="Hug L.A."/>
            <person name="Sharon I."/>
            <person name="Castelle C.J."/>
            <person name="Probst A.J."/>
            <person name="Thomas B.C."/>
            <person name="Singh A."/>
            <person name="Wilkins M.J."/>
            <person name="Karaoz U."/>
            <person name="Brodie E.L."/>
            <person name="Williams K.H."/>
            <person name="Hubbard S.S."/>
            <person name="Banfield J.F."/>
        </authorList>
    </citation>
    <scope>NUCLEOTIDE SEQUENCE [LARGE SCALE GENOMIC DNA]</scope>
</reference>
<dbReference type="AlphaFoldDB" id="A0A1G1VQE2"/>